<dbReference type="InterPro" id="IPR000943">
    <property type="entry name" value="RNA_pol_sigma70"/>
</dbReference>
<organism evidence="8 9">
    <name type="scientific">Luteipulveratus flavus</name>
    <dbReference type="NCBI Taxonomy" id="3031728"/>
    <lineage>
        <taxon>Bacteria</taxon>
        <taxon>Bacillati</taxon>
        <taxon>Actinomycetota</taxon>
        <taxon>Actinomycetes</taxon>
        <taxon>Micrococcales</taxon>
        <taxon>Dermacoccaceae</taxon>
        <taxon>Luteipulveratus</taxon>
    </lineage>
</organism>
<dbReference type="PRINTS" id="PR00046">
    <property type="entry name" value="SIGMA70FCT"/>
</dbReference>
<evidence type="ECO:0000256" key="2">
    <source>
        <dbReference type="ARBA" id="ARBA00023082"/>
    </source>
</evidence>
<evidence type="ECO:0000256" key="1">
    <source>
        <dbReference type="ARBA" id="ARBA00023015"/>
    </source>
</evidence>
<dbReference type="Proteomes" id="UP001528912">
    <property type="component" value="Unassembled WGS sequence"/>
</dbReference>
<evidence type="ECO:0000313" key="8">
    <source>
        <dbReference type="EMBL" id="MDF8264833.1"/>
    </source>
</evidence>
<keyword evidence="2" id="KW-0731">Sigma factor</keyword>
<dbReference type="Gene3D" id="1.20.140.160">
    <property type="match status" value="1"/>
</dbReference>
<evidence type="ECO:0000256" key="4">
    <source>
        <dbReference type="ARBA" id="ARBA00023163"/>
    </source>
</evidence>
<dbReference type="RefSeq" id="WP_277192212.1">
    <property type="nucleotide sequence ID" value="NZ_JAROAV010000028.1"/>
</dbReference>
<keyword evidence="1" id="KW-0805">Transcription regulation</keyword>
<accession>A0ABT6C7J6</accession>
<dbReference type="Pfam" id="PF04545">
    <property type="entry name" value="Sigma70_r4"/>
    <property type="match status" value="1"/>
</dbReference>
<dbReference type="InterPro" id="IPR013324">
    <property type="entry name" value="RNA_pol_sigma_r3/r4-like"/>
</dbReference>
<keyword evidence="9" id="KW-1185">Reference proteome</keyword>
<dbReference type="EMBL" id="JAROAV010000028">
    <property type="protein sequence ID" value="MDF8264833.1"/>
    <property type="molecule type" value="Genomic_DNA"/>
</dbReference>
<name>A0ABT6C7J6_9MICO</name>
<dbReference type="Gene3D" id="1.20.120.1810">
    <property type="match status" value="1"/>
</dbReference>
<dbReference type="SUPFAM" id="SSF88946">
    <property type="entry name" value="Sigma2 domain of RNA polymerase sigma factors"/>
    <property type="match status" value="1"/>
</dbReference>
<evidence type="ECO:0000259" key="6">
    <source>
        <dbReference type="Pfam" id="PF04542"/>
    </source>
</evidence>
<protein>
    <submittedName>
        <fullName evidence="8">Sigma-70 family RNA polymerase sigma factor</fullName>
    </submittedName>
</protein>
<dbReference type="Pfam" id="PF04539">
    <property type="entry name" value="Sigma70_r3"/>
    <property type="match status" value="1"/>
</dbReference>
<sequence length="268" mass="29512">MFSGTPSGSQSEDLEVRTERLLQAAVSATDPQRAAQYRDEVVLLNRGLALRLAHRLGHRGIDPDDLHQVALLGLVLAVRRYRPGAGPGFTAFAVPTITGELKRHFRDHGWAVRPPRALQEAHRDIRTAREDLEHSLRREPTTPELADAMGAPVSTIRDALLVESQYRSVSLDSPLGPASAVSLSDVLPAAHGEDDLERVDALVTLRPALQRLSARDRTIVRLRFVDNLTQRQIARQIGVSQMQVSRLLGAIQRRLARELADPAPARAS</sequence>
<dbReference type="PANTHER" id="PTHR30385">
    <property type="entry name" value="SIGMA FACTOR F FLAGELLAR"/>
    <property type="match status" value="1"/>
</dbReference>
<reference evidence="8 9" key="1">
    <citation type="submission" date="2023-03" db="EMBL/GenBank/DDBJ databases">
        <title>YIM 133296 draft genome.</title>
        <authorList>
            <person name="Xiong L."/>
        </authorList>
    </citation>
    <scope>NUCLEOTIDE SEQUENCE [LARGE SCALE GENOMIC DNA]</scope>
    <source>
        <strain evidence="8 9">YIM 133296</strain>
    </source>
</reference>
<keyword evidence="3" id="KW-0238">DNA-binding</keyword>
<feature type="domain" description="RNA polymerase sigma-70 region 3" evidence="5">
    <location>
        <begin position="121"/>
        <end position="194"/>
    </location>
</feature>
<dbReference type="SUPFAM" id="SSF88659">
    <property type="entry name" value="Sigma3 and sigma4 domains of RNA polymerase sigma factors"/>
    <property type="match status" value="2"/>
</dbReference>
<dbReference type="NCBIfam" id="TIGR02937">
    <property type="entry name" value="sigma70-ECF"/>
    <property type="match status" value="1"/>
</dbReference>
<dbReference type="PANTHER" id="PTHR30385:SF4">
    <property type="entry name" value="RNA POLYMERASE SIGMA-E FACTOR"/>
    <property type="match status" value="1"/>
</dbReference>
<dbReference type="InterPro" id="IPR007627">
    <property type="entry name" value="RNA_pol_sigma70_r2"/>
</dbReference>
<evidence type="ECO:0000259" key="7">
    <source>
        <dbReference type="Pfam" id="PF04545"/>
    </source>
</evidence>
<dbReference type="InterPro" id="IPR007624">
    <property type="entry name" value="RNA_pol_sigma70_r3"/>
</dbReference>
<proteinExistence type="predicted"/>
<feature type="domain" description="RNA polymerase sigma-70 region 2" evidence="6">
    <location>
        <begin position="45"/>
        <end position="110"/>
    </location>
</feature>
<gene>
    <name evidence="8" type="ORF">P4R38_11310</name>
</gene>
<dbReference type="InterPro" id="IPR014284">
    <property type="entry name" value="RNA_pol_sigma-70_dom"/>
</dbReference>
<evidence type="ECO:0000313" key="9">
    <source>
        <dbReference type="Proteomes" id="UP001528912"/>
    </source>
</evidence>
<keyword evidence="4" id="KW-0804">Transcription</keyword>
<dbReference type="InterPro" id="IPR013325">
    <property type="entry name" value="RNA_pol_sigma_r2"/>
</dbReference>
<dbReference type="Pfam" id="PF04542">
    <property type="entry name" value="Sigma70_r2"/>
    <property type="match status" value="1"/>
</dbReference>
<evidence type="ECO:0000256" key="3">
    <source>
        <dbReference type="ARBA" id="ARBA00023125"/>
    </source>
</evidence>
<feature type="domain" description="RNA polymerase sigma-70 region 4" evidence="7">
    <location>
        <begin position="208"/>
        <end position="249"/>
    </location>
</feature>
<dbReference type="CDD" id="cd06171">
    <property type="entry name" value="Sigma70_r4"/>
    <property type="match status" value="1"/>
</dbReference>
<dbReference type="InterPro" id="IPR007630">
    <property type="entry name" value="RNA_pol_sigma70_r4"/>
</dbReference>
<evidence type="ECO:0000259" key="5">
    <source>
        <dbReference type="Pfam" id="PF04539"/>
    </source>
</evidence>
<comment type="caution">
    <text evidence="8">The sequence shown here is derived from an EMBL/GenBank/DDBJ whole genome shotgun (WGS) entry which is preliminary data.</text>
</comment>